<gene>
    <name evidence="2" type="ORF">BT96DRAFT_991465</name>
</gene>
<evidence type="ECO:0000256" key="1">
    <source>
        <dbReference type="SAM" id="MobiDB-lite"/>
    </source>
</evidence>
<dbReference type="EMBL" id="ML769438">
    <property type="protein sequence ID" value="KAE9402116.1"/>
    <property type="molecule type" value="Genomic_DNA"/>
</dbReference>
<organism evidence="2 3">
    <name type="scientific">Gymnopus androsaceus JB14</name>
    <dbReference type="NCBI Taxonomy" id="1447944"/>
    <lineage>
        <taxon>Eukaryota</taxon>
        <taxon>Fungi</taxon>
        <taxon>Dikarya</taxon>
        <taxon>Basidiomycota</taxon>
        <taxon>Agaricomycotina</taxon>
        <taxon>Agaricomycetes</taxon>
        <taxon>Agaricomycetidae</taxon>
        <taxon>Agaricales</taxon>
        <taxon>Marasmiineae</taxon>
        <taxon>Omphalotaceae</taxon>
        <taxon>Gymnopus</taxon>
    </lineage>
</organism>
<evidence type="ECO:0000313" key="2">
    <source>
        <dbReference type="EMBL" id="KAE9402116.1"/>
    </source>
</evidence>
<feature type="compositionally biased region" description="Basic residues" evidence="1">
    <location>
        <begin position="127"/>
        <end position="137"/>
    </location>
</feature>
<dbReference type="AlphaFoldDB" id="A0A6A4HV88"/>
<feature type="region of interest" description="Disordered" evidence="1">
    <location>
        <begin position="89"/>
        <end position="137"/>
    </location>
</feature>
<sequence>MWITCYRSQKPLKPSETQQNFVSHSIIPPIQNRGGRSCGTKAQWKKQANGMREDALKAAVNDHLQGGTLQMAALHQAVELFNGDVPIIVDEHKQDSDAGNDSSEEDEGRSHGIGSKHHSLSFARYTWSRKHPKTSET</sequence>
<dbReference type="Proteomes" id="UP000799118">
    <property type="component" value="Unassembled WGS sequence"/>
</dbReference>
<keyword evidence="3" id="KW-1185">Reference proteome</keyword>
<proteinExistence type="predicted"/>
<protein>
    <submittedName>
        <fullName evidence="2">Uncharacterized protein</fullName>
    </submittedName>
</protein>
<reference evidence="2" key="1">
    <citation type="journal article" date="2019" name="Environ. Microbiol.">
        <title>Fungal ecological strategies reflected in gene transcription - a case study of two litter decomposers.</title>
        <authorList>
            <person name="Barbi F."/>
            <person name="Kohler A."/>
            <person name="Barry K."/>
            <person name="Baskaran P."/>
            <person name="Daum C."/>
            <person name="Fauchery L."/>
            <person name="Ihrmark K."/>
            <person name="Kuo A."/>
            <person name="LaButti K."/>
            <person name="Lipzen A."/>
            <person name="Morin E."/>
            <person name="Grigoriev I.V."/>
            <person name="Henrissat B."/>
            <person name="Lindahl B."/>
            <person name="Martin F."/>
        </authorList>
    </citation>
    <scope>NUCLEOTIDE SEQUENCE</scope>
    <source>
        <strain evidence="2">JB14</strain>
    </source>
</reference>
<name>A0A6A4HV88_9AGAR</name>
<accession>A0A6A4HV88</accession>
<evidence type="ECO:0000313" key="3">
    <source>
        <dbReference type="Proteomes" id="UP000799118"/>
    </source>
</evidence>